<keyword evidence="10" id="KW-1185">Reference proteome</keyword>
<feature type="transmembrane region" description="Helical" evidence="7">
    <location>
        <begin position="7"/>
        <end position="32"/>
    </location>
</feature>
<comment type="caution">
    <text evidence="9">The sequence shown here is derived from an EMBL/GenBank/DDBJ whole genome shotgun (WGS) entry which is preliminary data.</text>
</comment>
<dbReference type="InterPro" id="IPR036259">
    <property type="entry name" value="MFS_trans_sf"/>
</dbReference>
<evidence type="ECO:0000313" key="10">
    <source>
        <dbReference type="Proteomes" id="UP000581688"/>
    </source>
</evidence>
<evidence type="ECO:0000256" key="7">
    <source>
        <dbReference type="SAM" id="Phobius"/>
    </source>
</evidence>
<dbReference type="PANTHER" id="PTHR23513:SF6">
    <property type="entry name" value="MAJOR FACILITATOR SUPERFAMILY ASSOCIATED DOMAIN-CONTAINING PROTEIN"/>
    <property type="match status" value="1"/>
</dbReference>
<evidence type="ECO:0000256" key="3">
    <source>
        <dbReference type="ARBA" id="ARBA00022475"/>
    </source>
</evidence>
<dbReference type="Proteomes" id="UP000581688">
    <property type="component" value="Unassembled WGS sequence"/>
</dbReference>
<gene>
    <name evidence="9" type="ORF">HNQ94_001098</name>
</gene>
<feature type="transmembrane region" description="Helical" evidence="7">
    <location>
        <begin position="280"/>
        <end position="297"/>
    </location>
</feature>
<proteinExistence type="predicted"/>
<dbReference type="Pfam" id="PF07690">
    <property type="entry name" value="MFS_1"/>
    <property type="match status" value="1"/>
</dbReference>
<dbReference type="PANTHER" id="PTHR23513">
    <property type="entry name" value="INTEGRAL MEMBRANE EFFLUX PROTEIN-RELATED"/>
    <property type="match status" value="1"/>
</dbReference>
<keyword evidence="4 7" id="KW-0812">Transmembrane</keyword>
<dbReference type="Gene3D" id="1.20.1250.20">
    <property type="entry name" value="MFS general substrate transporter like domains"/>
    <property type="match status" value="1"/>
</dbReference>
<dbReference type="InterPro" id="IPR020846">
    <property type="entry name" value="MFS_dom"/>
</dbReference>
<dbReference type="GO" id="GO:0005886">
    <property type="term" value="C:plasma membrane"/>
    <property type="evidence" value="ECO:0007669"/>
    <property type="project" value="UniProtKB-SubCell"/>
</dbReference>
<dbReference type="GO" id="GO:0022857">
    <property type="term" value="F:transmembrane transporter activity"/>
    <property type="evidence" value="ECO:0007669"/>
    <property type="project" value="InterPro"/>
</dbReference>
<sequence>MKNKNYGLLIAGVGISSTGDFMYLIAINLIIYHLTGSATLVAALWVLGPLAGLVIKSWSGGFVDRHSKKKIMIYTDILRGMLMVILLFSNHVWLMLTIIFLVHSCSAFFRPASQSYIVKLVPKERRSIFNGMFQAASTGGIVIGPAIAGGVLLIASPSTLIFVNAITFFLSAILISFLPSLDTKHTEKTKLTFFHQLRDDRKVVWKIIKEENKFVKMYIVFQLILVIGMSLDALEWVYSNKVLGLNESQYSLLMSVCGIGYVAGSLLASKLPDFLSNRSLVVGGTFVSVAGFIGYAFSISFSMVLISFTILGLGQAIANASMLTLFQNTVPPELIARFSNFFAVMISTLVITLTITLGIFGDISVLLAVRIPVFASLLFGILLFLWSKFLNETKEISPHGKQKELGA</sequence>
<feature type="transmembrane region" description="Helical" evidence="7">
    <location>
        <begin position="38"/>
        <end position="59"/>
    </location>
</feature>
<keyword evidence="3" id="KW-1003">Cell membrane</keyword>
<name>A0A841Q2B9_9BACI</name>
<evidence type="ECO:0000256" key="1">
    <source>
        <dbReference type="ARBA" id="ARBA00004651"/>
    </source>
</evidence>
<dbReference type="EMBL" id="JACHGH010000003">
    <property type="protein sequence ID" value="MBB6452652.1"/>
    <property type="molecule type" value="Genomic_DNA"/>
</dbReference>
<dbReference type="AlphaFoldDB" id="A0A841Q2B9"/>
<dbReference type="CDD" id="cd06173">
    <property type="entry name" value="MFS_MefA_like"/>
    <property type="match status" value="1"/>
</dbReference>
<dbReference type="RefSeq" id="WP_174495223.1">
    <property type="nucleotide sequence ID" value="NZ_CADDWK010000003.1"/>
</dbReference>
<evidence type="ECO:0000256" key="5">
    <source>
        <dbReference type="ARBA" id="ARBA00022989"/>
    </source>
</evidence>
<feature type="transmembrane region" description="Helical" evidence="7">
    <location>
        <begin position="338"/>
        <end position="361"/>
    </location>
</feature>
<feature type="transmembrane region" description="Helical" evidence="7">
    <location>
        <begin position="250"/>
        <end position="268"/>
    </location>
</feature>
<dbReference type="SUPFAM" id="SSF103473">
    <property type="entry name" value="MFS general substrate transporter"/>
    <property type="match status" value="1"/>
</dbReference>
<feature type="transmembrane region" description="Helical" evidence="7">
    <location>
        <begin position="218"/>
        <end position="238"/>
    </location>
</feature>
<dbReference type="PRINTS" id="PR01988">
    <property type="entry name" value="EXPORTERBACE"/>
</dbReference>
<feature type="transmembrane region" description="Helical" evidence="7">
    <location>
        <begin position="133"/>
        <end position="155"/>
    </location>
</feature>
<organism evidence="9 10">
    <name type="scientific">Salirhabdus euzebyi</name>
    <dbReference type="NCBI Taxonomy" id="394506"/>
    <lineage>
        <taxon>Bacteria</taxon>
        <taxon>Bacillati</taxon>
        <taxon>Bacillota</taxon>
        <taxon>Bacilli</taxon>
        <taxon>Bacillales</taxon>
        <taxon>Bacillaceae</taxon>
        <taxon>Salirhabdus</taxon>
    </lineage>
</organism>
<dbReference type="PROSITE" id="PS50850">
    <property type="entry name" value="MFS"/>
    <property type="match status" value="1"/>
</dbReference>
<evidence type="ECO:0000256" key="6">
    <source>
        <dbReference type="ARBA" id="ARBA00023136"/>
    </source>
</evidence>
<evidence type="ECO:0000313" key="9">
    <source>
        <dbReference type="EMBL" id="MBB6452652.1"/>
    </source>
</evidence>
<comment type="subcellular location">
    <subcellularLocation>
        <location evidence="1">Cell membrane</location>
        <topology evidence="1">Multi-pass membrane protein</topology>
    </subcellularLocation>
</comment>
<feature type="transmembrane region" description="Helical" evidence="7">
    <location>
        <begin position="303"/>
        <end position="326"/>
    </location>
</feature>
<feature type="transmembrane region" description="Helical" evidence="7">
    <location>
        <begin position="367"/>
        <end position="386"/>
    </location>
</feature>
<evidence type="ECO:0000256" key="2">
    <source>
        <dbReference type="ARBA" id="ARBA00022448"/>
    </source>
</evidence>
<keyword evidence="6 7" id="KW-0472">Membrane</keyword>
<accession>A0A841Q2B9</accession>
<keyword evidence="5 7" id="KW-1133">Transmembrane helix</keyword>
<feature type="domain" description="Major facilitator superfamily (MFS) profile" evidence="8">
    <location>
        <begin position="1"/>
        <end position="388"/>
    </location>
</feature>
<dbReference type="InterPro" id="IPR022324">
    <property type="entry name" value="Bacilysin_exporter_BacE_put"/>
</dbReference>
<dbReference type="InterPro" id="IPR011701">
    <property type="entry name" value="MFS"/>
</dbReference>
<feature type="transmembrane region" description="Helical" evidence="7">
    <location>
        <begin position="161"/>
        <end position="181"/>
    </location>
</feature>
<evidence type="ECO:0000256" key="4">
    <source>
        <dbReference type="ARBA" id="ARBA00022692"/>
    </source>
</evidence>
<evidence type="ECO:0000259" key="8">
    <source>
        <dbReference type="PROSITE" id="PS50850"/>
    </source>
</evidence>
<keyword evidence="2" id="KW-0813">Transport</keyword>
<reference evidence="9 10" key="1">
    <citation type="submission" date="2020-08" db="EMBL/GenBank/DDBJ databases">
        <title>Genomic Encyclopedia of Type Strains, Phase IV (KMG-IV): sequencing the most valuable type-strain genomes for metagenomic binning, comparative biology and taxonomic classification.</title>
        <authorList>
            <person name="Goeker M."/>
        </authorList>
    </citation>
    <scope>NUCLEOTIDE SEQUENCE [LARGE SCALE GENOMIC DNA]</scope>
    <source>
        <strain evidence="9 10">DSM 19612</strain>
    </source>
</reference>
<protein>
    <submittedName>
        <fullName evidence="9">MFS family permease</fullName>
    </submittedName>
</protein>